<evidence type="ECO:0000313" key="1">
    <source>
        <dbReference type="EMBL" id="QOV89527.1"/>
    </source>
</evidence>
<dbReference type="SUPFAM" id="SSF56784">
    <property type="entry name" value="HAD-like"/>
    <property type="match status" value="1"/>
</dbReference>
<dbReference type="GO" id="GO:0005829">
    <property type="term" value="C:cytosol"/>
    <property type="evidence" value="ECO:0007669"/>
    <property type="project" value="TreeGrafter"/>
</dbReference>
<dbReference type="PANTHER" id="PTHR10000">
    <property type="entry name" value="PHOSPHOSERINE PHOSPHATASE"/>
    <property type="match status" value="1"/>
</dbReference>
<dbReference type="InterPro" id="IPR006379">
    <property type="entry name" value="HAD-SF_hydro_IIB"/>
</dbReference>
<dbReference type="GO" id="GO:0016791">
    <property type="term" value="F:phosphatase activity"/>
    <property type="evidence" value="ECO:0007669"/>
    <property type="project" value="TreeGrafter"/>
</dbReference>
<dbReference type="GO" id="GO:0000287">
    <property type="term" value="F:magnesium ion binding"/>
    <property type="evidence" value="ECO:0007669"/>
    <property type="project" value="TreeGrafter"/>
</dbReference>
<keyword evidence="1" id="KW-0378">Hydrolase</keyword>
<name>A0A7M2WVF0_9BACT</name>
<dbReference type="NCBIfam" id="TIGR00099">
    <property type="entry name" value="Cof-subfamily"/>
    <property type="match status" value="1"/>
</dbReference>
<dbReference type="Gene3D" id="3.40.50.1000">
    <property type="entry name" value="HAD superfamily/HAD-like"/>
    <property type="match status" value="1"/>
</dbReference>
<dbReference type="EMBL" id="CP063458">
    <property type="protein sequence ID" value="QOV89527.1"/>
    <property type="molecule type" value="Genomic_DNA"/>
</dbReference>
<dbReference type="NCBIfam" id="TIGR01484">
    <property type="entry name" value="HAD-SF-IIB"/>
    <property type="match status" value="1"/>
</dbReference>
<reference evidence="1 2" key="1">
    <citation type="submission" date="2020-10" db="EMBL/GenBank/DDBJ databases">
        <title>Wide distribution of Phycisphaera-like planctomycetes from WD2101 soil group in peatlands and genome analysis of the first cultivated representative.</title>
        <authorList>
            <person name="Dedysh S.N."/>
            <person name="Beletsky A.V."/>
            <person name="Ivanova A."/>
            <person name="Kulichevskaya I.S."/>
            <person name="Suzina N.E."/>
            <person name="Philippov D.A."/>
            <person name="Rakitin A.L."/>
            <person name="Mardanov A.V."/>
            <person name="Ravin N.V."/>
        </authorList>
    </citation>
    <scope>NUCLEOTIDE SEQUENCE [LARGE SCALE GENOMIC DNA]</scope>
    <source>
        <strain evidence="1 2">M1803</strain>
    </source>
</reference>
<organism evidence="1 2">
    <name type="scientific">Humisphaera borealis</name>
    <dbReference type="NCBI Taxonomy" id="2807512"/>
    <lineage>
        <taxon>Bacteria</taxon>
        <taxon>Pseudomonadati</taxon>
        <taxon>Planctomycetota</taxon>
        <taxon>Phycisphaerae</taxon>
        <taxon>Tepidisphaerales</taxon>
        <taxon>Tepidisphaeraceae</taxon>
        <taxon>Humisphaera</taxon>
    </lineage>
</organism>
<dbReference type="InterPro" id="IPR036412">
    <property type="entry name" value="HAD-like_sf"/>
</dbReference>
<dbReference type="InterPro" id="IPR000150">
    <property type="entry name" value="Cof"/>
</dbReference>
<dbReference type="AlphaFoldDB" id="A0A7M2WVF0"/>
<dbReference type="PANTHER" id="PTHR10000:SF8">
    <property type="entry name" value="HAD SUPERFAMILY HYDROLASE-LIKE, TYPE 3"/>
    <property type="match status" value="1"/>
</dbReference>
<gene>
    <name evidence="1" type="ORF">IPV69_25590</name>
</gene>
<sequence>MPRYRMIAIDLDGTLLSPKGEVTPRAKSAVHKVLAAGYLVCFATGRNWTESRTVIEAVEHYGTAVFVGGAMVIDTGKDVTLHRTLMDGDLARSLCLTIESEGHAVLALQDTATAGVDYVVSGGDTAMDPATAHWMRVTAARIHRFPRLSEYPHDHTVRVGIVAQRTESRRVREKLLEQFGERIICHSLFVPAYDVEVLEVFDPAVNKWEGILHVARRHGILPEEIIAIGDDMNDVPMLQNAGLGVAMGNARPEAMAAAKKVIKPNTEEGLAEFLEELVDLHLVEPA</sequence>
<keyword evidence="2" id="KW-1185">Reference proteome</keyword>
<dbReference type="Pfam" id="PF08282">
    <property type="entry name" value="Hydrolase_3"/>
    <property type="match status" value="1"/>
</dbReference>
<proteinExistence type="predicted"/>
<dbReference type="KEGG" id="hbs:IPV69_25590"/>
<evidence type="ECO:0000313" key="2">
    <source>
        <dbReference type="Proteomes" id="UP000593765"/>
    </source>
</evidence>
<accession>A0A7M2WVF0</accession>
<dbReference type="Proteomes" id="UP000593765">
    <property type="component" value="Chromosome"/>
</dbReference>
<protein>
    <submittedName>
        <fullName evidence="1">HAD family hydrolase</fullName>
    </submittedName>
</protein>
<dbReference type="InterPro" id="IPR023214">
    <property type="entry name" value="HAD_sf"/>
</dbReference>
<dbReference type="Gene3D" id="3.30.1240.10">
    <property type="match status" value="1"/>
</dbReference>
<dbReference type="RefSeq" id="WP_206292571.1">
    <property type="nucleotide sequence ID" value="NZ_CP063458.1"/>
</dbReference>